<evidence type="ECO:0000256" key="2">
    <source>
        <dbReference type="ARBA" id="ARBA00022771"/>
    </source>
</evidence>
<dbReference type="PROSITE" id="PS00518">
    <property type="entry name" value="ZF_RING_1"/>
    <property type="match status" value="2"/>
</dbReference>
<dbReference type="InterPro" id="IPR019734">
    <property type="entry name" value="TPR_rpt"/>
</dbReference>
<feature type="domain" description="RING-type" evidence="8">
    <location>
        <begin position="163"/>
        <end position="200"/>
    </location>
</feature>
<dbReference type="InterPro" id="IPR046336">
    <property type="entry name" value="Lon_prtase_N_sf"/>
</dbReference>
<dbReference type="PROSITE" id="PS50005">
    <property type="entry name" value="TPR"/>
    <property type="match status" value="1"/>
</dbReference>
<organism evidence="10 11">
    <name type="scientific">Octodon degus</name>
    <name type="common">Degu</name>
    <name type="synonym">Sciurus degus</name>
    <dbReference type="NCBI Taxonomy" id="10160"/>
    <lineage>
        <taxon>Eukaryota</taxon>
        <taxon>Metazoa</taxon>
        <taxon>Chordata</taxon>
        <taxon>Craniata</taxon>
        <taxon>Vertebrata</taxon>
        <taxon>Euteleostomi</taxon>
        <taxon>Mammalia</taxon>
        <taxon>Eutheria</taxon>
        <taxon>Euarchontoglires</taxon>
        <taxon>Glires</taxon>
        <taxon>Rodentia</taxon>
        <taxon>Hystricomorpha</taxon>
        <taxon>Octodontidae</taxon>
        <taxon>Octodon</taxon>
    </lineage>
</organism>
<keyword evidence="10" id="KW-1185">Reference proteome</keyword>
<evidence type="ECO:0000256" key="1">
    <source>
        <dbReference type="ARBA" id="ARBA00022723"/>
    </source>
</evidence>
<dbReference type="Pfam" id="PF13923">
    <property type="entry name" value="zf-C3HC4_2"/>
    <property type="match status" value="1"/>
</dbReference>
<dbReference type="GeneID" id="101579138"/>
<dbReference type="PANTHER" id="PTHR23327:SF41">
    <property type="entry name" value="LON PEPTIDASE N-TERMINAL DOMAIN AND RING FINGER PROTEIN 3"/>
    <property type="match status" value="1"/>
</dbReference>
<sequence>MDSFQTEPMLSLPAELGSNNLELEESAERQAPAAGVDMGPHQEAATGGPEPPQTREPEPQQTPRTSTPQECKVLLSKADALASGGRLREALEVYRQLSERQQLVAEQLEQLVRCLAENVPQDESQTPAPALSDKSSGTGCTVAAEEAGVAAATATEVWDGFKCRKCHGFLSDPVSLSCGHTFCKLCLERGRAADRRCALCGVKLSALMVAAGRTRGARRAGQQAPPPLRVNVVLSGLLGKLFPGPARASQLRHEGNRLYRERQVEAALLKYNEAVRLAPNDHLLYSNRSQIYFTLESHEDALHDAEIACKLRPMGFKAHFRKAQALATLGKVEEALREFLYCVSLDGKNKKARSEAQRLLLSFFSPSVPGDSQEHSPDILKLLAPHPRLKEHVESMATEGASHNLLKLSQENPELPHCSTQKEEAASRDGNSPMNTANMQVDGQQDNMKEQKEEEEKQGATSADAASIKIGKCQEKKRKYCQIELREDTEVFNKAHRQDLPTDREAKAALSIPLASFDASDLECSLCMRLFYEPVTTPCGHTFCLKCLERCLDHNAKCPLCKDGLSQCLASRKYSKNVIMEELIAKFLPEELKERKRLYEEEMEELSNLNKNVPIFVCTMAYPTVPCPLHIFEPCYRLMIRRCIETGTRQFGMCLGDPVKGFAEYGCILEIRNVQFFADGRSVVDSIGKRRFKVLHQGQRDGYNTADIEYIEDQKVQGEDCAELMGLHNCVYEQASSWFHSLKSSLKNRILNHFGPMPEKDADPQINPNGPAWCWWTLAVLPLESRAQLPFLAMRSLKDRLNGIRRVLAFISRNQN</sequence>
<dbReference type="Gene3D" id="3.30.40.10">
    <property type="entry name" value="Zinc/RING finger domain, C3HC4 (zinc finger)"/>
    <property type="match status" value="2"/>
</dbReference>
<dbReference type="FunCoup" id="A0A6P6DP11">
    <property type="interactions" value="260"/>
</dbReference>
<dbReference type="PANTHER" id="PTHR23327">
    <property type="entry name" value="RING FINGER PROTEIN 127"/>
    <property type="match status" value="1"/>
</dbReference>
<feature type="compositionally biased region" description="Polar residues" evidence="7">
    <location>
        <begin position="429"/>
        <end position="446"/>
    </location>
</feature>
<dbReference type="Pfam" id="PF02190">
    <property type="entry name" value="LON_substr_bdg"/>
    <property type="match status" value="1"/>
</dbReference>
<protein>
    <submittedName>
        <fullName evidence="11">LON peptidase N-terminal domain and RING finger protein 3 isoform X3</fullName>
    </submittedName>
</protein>
<evidence type="ECO:0000256" key="5">
    <source>
        <dbReference type="PROSITE-ProRule" id="PRU00175"/>
    </source>
</evidence>
<accession>A0A6P6DP11</accession>
<evidence type="ECO:0000313" key="11">
    <source>
        <dbReference type="RefSeq" id="XP_023561777.1"/>
    </source>
</evidence>
<evidence type="ECO:0000256" key="4">
    <source>
        <dbReference type="ARBA" id="ARBA00022833"/>
    </source>
</evidence>
<keyword evidence="3 6" id="KW-0802">TPR repeat</keyword>
<feature type="region of interest" description="Disordered" evidence="7">
    <location>
        <begin position="415"/>
        <end position="463"/>
    </location>
</feature>
<dbReference type="InterPro" id="IPR013083">
    <property type="entry name" value="Znf_RING/FYVE/PHD"/>
</dbReference>
<dbReference type="InParanoid" id="A0A6P6DP11"/>
<feature type="region of interest" description="Disordered" evidence="7">
    <location>
        <begin position="1"/>
        <end position="70"/>
    </location>
</feature>
<reference evidence="11" key="1">
    <citation type="submission" date="2025-08" db="UniProtKB">
        <authorList>
            <consortium name="RefSeq"/>
        </authorList>
    </citation>
    <scope>IDENTIFICATION</scope>
</reference>
<dbReference type="SMART" id="SM00028">
    <property type="entry name" value="TPR"/>
    <property type="match status" value="4"/>
</dbReference>
<dbReference type="GO" id="GO:0008270">
    <property type="term" value="F:zinc ion binding"/>
    <property type="evidence" value="ECO:0007669"/>
    <property type="project" value="UniProtKB-KW"/>
</dbReference>
<evidence type="ECO:0000256" key="6">
    <source>
        <dbReference type="PROSITE-ProRule" id="PRU00339"/>
    </source>
</evidence>
<dbReference type="Pfam" id="PF13432">
    <property type="entry name" value="TPR_16"/>
    <property type="match status" value="1"/>
</dbReference>
<dbReference type="Gene3D" id="2.30.130.40">
    <property type="entry name" value="LON domain-like"/>
    <property type="match status" value="1"/>
</dbReference>
<dbReference type="GO" id="GO:0061630">
    <property type="term" value="F:ubiquitin protein ligase activity"/>
    <property type="evidence" value="ECO:0007669"/>
    <property type="project" value="TreeGrafter"/>
</dbReference>
<dbReference type="RefSeq" id="XP_023561777.1">
    <property type="nucleotide sequence ID" value="XM_023706009.1"/>
</dbReference>
<dbReference type="InterPro" id="IPR015947">
    <property type="entry name" value="PUA-like_sf"/>
</dbReference>
<feature type="repeat" description="TPR" evidence="6">
    <location>
        <begin position="248"/>
        <end position="281"/>
    </location>
</feature>
<dbReference type="SMART" id="SM00464">
    <property type="entry name" value="LON"/>
    <property type="match status" value="1"/>
</dbReference>
<gene>
    <name evidence="11" type="primary">Lonrf3</name>
</gene>
<keyword evidence="4" id="KW-0862">Zinc</keyword>
<dbReference type="CDD" id="cd16513">
    <property type="entry name" value="RING-HC_LONFs_rpt1"/>
    <property type="match status" value="1"/>
</dbReference>
<dbReference type="SMART" id="SM00184">
    <property type="entry name" value="RING"/>
    <property type="match status" value="2"/>
</dbReference>
<feature type="domain" description="RING-type" evidence="8">
    <location>
        <begin position="524"/>
        <end position="562"/>
    </location>
</feature>
<keyword evidence="1" id="KW-0479">Metal-binding</keyword>
<dbReference type="InterPro" id="IPR017907">
    <property type="entry name" value="Znf_RING_CS"/>
</dbReference>
<dbReference type="PROSITE" id="PS50089">
    <property type="entry name" value="ZF_RING_2"/>
    <property type="match status" value="2"/>
</dbReference>
<dbReference type="SUPFAM" id="SSF48452">
    <property type="entry name" value="TPR-like"/>
    <property type="match status" value="1"/>
</dbReference>
<dbReference type="Pfam" id="PF00097">
    <property type="entry name" value="zf-C3HC4"/>
    <property type="match status" value="1"/>
</dbReference>
<dbReference type="OrthoDB" id="264917at2759"/>
<dbReference type="InterPro" id="IPR018957">
    <property type="entry name" value="Znf_C3HC4_RING-type"/>
</dbReference>
<dbReference type="InterPro" id="IPR001841">
    <property type="entry name" value="Znf_RING"/>
</dbReference>
<evidence type="ECO:0000256" key="3">
    <source>
        <dbReference type="ARBA" id="ARBA00022803"/>
    </source>
</evidence>
<dbReference type="PROSITE" id="PS51787">
    <property type="entry name" value="LON_N"/>
    <property type="match status" value="1"/>
</dbReference>
<feature type="compositionally biased region" description="Basic and acidic residues" evidence="7">
    <location>
        <begin position="447"/>
        <end position="458"/>
    </location>
</feature>
<dbReference type="InterPro" id="IPR011990">
    <property type="entry name" value="TPR-like_helical_dom_sf"/>
</dbReference>
<dbReference type="CTD" id="79836"/>
<dbReference type="SUPFAM" id="SSF57850">
    <property type="entry name" value="RING/U-box"/>
    <property type="match status" value="2"/>
</dbReference>
<feature type="domain" description="Lon N-terminal" evidence="9">
    <location>
        <begin position="603"/>
        <end position="812"/>
    </location>
</feature>
<evidence type="ECO:0000256" key="7">
    <source>
        <dbReference type="SAM" id="MobiDB-lite"/>
    </source>
</evidence>
<evidence type="ECO:0000259" key="8">
    <source>
        <dbReference type="PROSITE" id="PS50089"/>
    </source>
</evidence>
<proteinExistence type="predicted"/>
<dbReference type="SUPFAM" id="SSF88697">
    <property type="entry name" value="PUA domain-like"/>
    <property type="match status" value="1"/>
</dbReference>
<name>A0A6P6DP11_OCTDE</name>
<dbReference type="CDD" id="cd16514">
    <property type="entry name" value="RING-HC_LONFs_rpt2"/>
    <property type="match status" value="1"/>
</dbReference>
<dbReference type="GO" id="GO:0005737">
    <property type="term" value="C:cytoplasm"/>
    <property type="evidence" value="ECO:0007669"/>
    <property type="project" value="UniProtKB-ARBA"/>
</dbReference>
<dbReference type="Gene3D" id="1.25.40.10">
    <property type="entry name" value="Tetratricopeptide repeat domain"/>
    <property type="match status" value="1"/>
</dbReference>
<dbReference type="InterPro" id="IPR003111">
    <property type="entry name" value="Lon_prtase_N"/>
</dbReference>
<evidence type="ECO:0000259" key="9">
    <source>
        <dbReference type="PROSITE" id="PS51787"/>
    </source>
</evidence>
<evidence type="ECO:0000313" key="10">
    <source>
        <dbReference type="Proteomes" id="UP000515203"/>
    </source>
</evidence>
<dbReference type="AlphaFoldDB" id="A0A6P6DP11"/>
<keyword evidence="2 5" id="KW-0863">Zinc-finger</keyword>
<dbReference type="Proteomes" id="UP000515203">
    <property type="component" value="Unplaced"/>
</dbReference>